<evidence type="ECO:0000313" key="4">
    <source>
        <dbReference type="Proteomes" id="UP000199645"/>
    </source>
</evidence>
<keyword evidence="2" id="KW-0472">Membrane</keyword>
<keyword evidence="2" id="KW-1133">Transmembrane helix</keyword>
<evidence type="ECO:0000313" key="3">
    <source>
        <dbReference type="EMBL" id="SFF42872.1"/>
    </source>
</evidence>
<feature type="compositionally biased region" description="Pro residues" evidence="1">
    <location>
        <begin position="19"/>
        <end position="30"/>
    </location>
</feature>
<name>A0A1I2IKF0_9ACTN</name>
<sequence length="196" mass="20767">MSRPARRQQRRRRRRVALAPPPPPAPPPPGPSLGRIALGALVWLAGSVTYFLLFAVRETTARGFVDGARWLTGGHPRAMAIAGWLAVFAVFGLIWVLLLIRRRVPRGWLFALGAVIVALSPTMVALFPMQGFPIVHLISGAGGSGFVTGMRWGAAAAVIPFLVVPFALVKEAPRGPTTAGVVLFVVATLIGAPLTA</sequence>
<evidence type="ECO:0000256" key="1">
    <source>
        <dbReference type="SAM" id="MobiDB-lite"/>
    </source>
</evidence>
<feature type="transmembrane region" description="Helical" evidence="2">
    <location>
        <begin position="149"/>
        <end position="169"/>
    </location>
</feature>
<gene>
    <name evidence="3" type="ORF">SAMN05421541_110176</name>
</gene>
<dbReference type="OrthoDB" id="3297072at2"/>
<dbReference type="Proteomes" id="UP000199645">
    <property type="component" value="Unassembled WGS sequence"/>
</dbReference>
<dbReference type="AlphaFoldDB" id="A0A1I2IKF0"/>
<protein>
    <submittedName>
        <fullName evidence="3">Uncharacterized protein</fullName>
    </submittedName>
</protein>
<feature type="region of interest" description="Disordered" evidence="1">
    <location>
        <begin position="1"/>
        <end position="30"/>
    </location>
</feature>
<reference evidence="3 4" key="1">
    <citation type="submission" date="2016-10" db="EMBL/GenBank/DDBJ databases">
        <authorList>
            <person name="de Groot N.N."/>
        </authorList>
    </citation>
    <scope>NUCLEOTIDE SEQUENCE [LARGE SCALE GENOMIC DNA]</scope>
    <source>
        <strain evidence="3 4">DSM 43019</strain>
    </source>
</reference>
<keyword evidence="4" id="KW-1185">Reference proteome</keyword>
<proteinExistence type="predicted"/>
<dbReference type="EMBL" id="FONV01000010">
    <property type="protein sequence ID" value="SFF42872.1"/>
    <property type="molecule type" value="Genomic_DNA"/>
</dbReference>
<evidence type="ECO:0000256" key="2">
    <source>
        <dbReference type="SAM" id="Phobius"/>
    </source>
</evidence>
<feature type="transmembrane region" description="Helical" evidence="2">
    <location>
        <begin position="76"/>
        <end position="100"/>
    </location>
</feature>
<feature type="compositionally biased region" description="Basic residues" evidence="1">
    <location>
        <begin position="1"/>
        <end position="16"/>
    </location>
</feature>
<feature type="transmembrane region" description="Helical" evidence="2">
    <location>
        <begin position="107"/>
        <end position="129"/>
    </location>
</feature>
<accession>A0A1I2IKF0</accession>
<feature type="transmembrane region" description="Helical" evidence="2">
    <location>
        <begin position="36"/>
        <end position="56"/>
    </location>
</feature>
<feature type="transmembrane region" description="Helical" evidence="2">
    <location>
        <begin position="176"/>
        <end position="194"/>
    </location>
</feature>
<dbReference type="STRING" id="35752.SAMN05421541_110176"/>
<dbReference type="RefSeq" id="WP_093618664.1">
    <property type="nucleotide sequence ID" value="NZ_BOMT01000055.1"/>
</dbReference>
<keyword evidence="2" id="KW-0812">Transmembrane</keyword>
<organism evidence="3 4">
    <name type="scientific">Actinoplanes philippinensis</name>
    <dbReference type="NCBI Taxonomy" id="35752"/>
    <lineage>
        <taxon>Bacteria</taxon>
        <taxon>Bacillati</taxon>
        <taxon>Actinomycetota</taxon>
        <taxon>Actinomycetes</taxon>
        <taxon>Micromonosporales</taxon>
        <taxon>Micromonosporaceae</taxon>
        <taxon>Actinoplanes</taxon>
    </lineage>
</organism>